<evidence type="ECO:0000256" key="2">
    <source>
        <dbReference type="SAM" id="MobiDB-lite"/>
    </source>
</evidence>
<dbReference type="Gene3D" id="2.40.30.170">
    <property type="match status" value="1"/>
</dbReference>
<feature type="compositionally biased region" description="Acidic residues" evidence="2">
    <location>
        <begin position="405"/>
        <end position="426"/>
    </location>
</feature>
<dbReference type="Proteomes" id="UP000005953">
    <property type="component" value="Unassembled WGS sequence"/>
</dbReference>
<name>A4BF71_9GAMM</name>
<comment type="caution">
    <text evidence="3">The sequence shown here is derived from an EMBL/GenBank/DDBJ whole genome shotgun (WGS) entry which is preliminary data.</text>
</comment>
<feature type="coiled-coil region" evidence="1">
    <location>
        <begin position="190"/>
        <end position="217"/>
    </location>
</feature>
<dbReference type="Gene3D" id="1.10.287.470">
    <property type="entry name" value="Helix hairpin bin"/>
    <property type="match status" value="1"/>
</dbReference>
<accession>A4BF71</accession>
<evidence type="ECO:0000256" key="1">
    <source>
        <dbReference type="SAM" id="Coils"/>
    </source>
</evidence>
<organism evidence="3 4">
    <name type="scientific">Reinekea blandensis MED297</name>
    <dbReference type="NCBI Taxonomy" id="314283"/>
    <lineage>
        <taxon>Bacteria</taxon>
        <taxon>Pseudomonadati</taxon>
        <taxon>Pseudomonadota</taxon>
        <taxon>Gammaproteobacteria</taxon>
        <taxon>Oceanospirillales</taxon>
        <taxon>Saccharospirillaceae</taxon>
        <taxon>Reinekea</taxon>
    </lineage>
</organism>
<dbReference type="GO" id="GO:0015562">
    <property type="term" value="F:efflux transmembrane transporter activity"/>
    <property type="evidence" value="ECO:0007669"/>
    <property type="project" value="TreeGrafter"/>
</dbReference>
<keyword evidence="1" id="KW-0175">Coiled coil</keyword>
<dbReference type="STRING" id="314283.MED297_06873"/>
<dbReference type="PANTHER" id="PTHR30469:SF15">
    <property type="entry name" value="HLYD FAMILY OF SECRETION PROTEINS"/>
    <property type="match status" value="1"/>
</dbReference>
<proteinExistence type="predicted"/>
<evidence type="ECO:0000313" key="3">
    <source>
        <dbReference type="EMBL" id="EAR09184.1"/>
    </source>
</evidence>
<dbReference type="RefSeq" id="WP_008045262.1">
    <property type="nucleotide sequence ID" value="NZ_CH724152.1"/>
</dbReference>
<protein>
    <submittedName>
        <fullName evidence="3">Secretion protein HlyD</fullName>
    </submittedName>
</protein>
<sequence length="426" mass="47129">MRILKTLLVTIVILALAAGALALMFRSDEAPQIPDMEEPVWDVRTDTLIPDAHRPQMTLIGRVEPLRDITEVALLNTDVTTIEATEGQPVSTGQTILTLDDFDARLQLNSTLADLEELDTRRQLQQSQQALDREALVVEKANLNLLTTKLDKQRTLGTQQTIDELEQQVQAQRFAVLQREAAIANHDVNNRQLDVQQRKLELALSSARRQLEQATLAAPFDGILAKVHVKAGQRVSPGQTLYRLYSQDALTVSVQLPTSLLGQQTELNGTIEAGNRVSPVTFDHAEAQLEAGQSGFNAWFRLEQPGNWLPGDVVRLTLNTAPKAETLAVPATAVFQDKWIYQVDEEQRLAAVEVNVLGGLTQGEKDLLVVEPQAELSDQVRVLLTRLNNPTTGMKIYEAGVDPEPVPEDDMEDTTEDSEVTNEDSE</sequence>
<dbReference type="PANTHER" id="PTHR30469">
    <property type="entry name" value="MULTIDRUG RESISTANCE PROTEIN MDTA"/>
    <property type="match status" value="1"/>
</dbReference>
<dbReference type="OrthoDB" id="8524475at2"/>
<dbReference type="EMBL" id="AAOE01000012">
    <property type="protein sequence ID" value="EAR09184.1"/>
    <property type="molecule type" value="Genomic_DNA"/>
</dbReference>
<dbReference type="GO" id="GO:1990281">
    <property type="term" value="C:efflux pump complex"/>
    <property type="evidence" value="ECO:0007669"/>
    <property type="project" value="TreeGrafter"/>
</dbReference>
<feature type="region of interest" description="Disordered" evidence="2">
    <location>
        <begin position="395"/>
        <end position="426"/>
    </location>
</feature>
<dbReference type="Gene3D" id="2.40.50.100">
    <property type="match status" value="1"/>
</dbReference>
<dbReference type="AlphaFoldDB" id="A4BF71"/>
<dbReference type="SUPFAM" id="SSF111369">
    <property type="entry name" value="HlyD-like secretion proteins"/>
    <property type="match status" value="1"/>
</dbReference>
<keyword evidence="4" id="KW-1185">Reference proteome</keyword>
<evidence type="ECO:0000313" key="4">
    <source>
        <dbReference type="Proteomes" id="UP000005953"/>
    </source>
</evidence>
<dbReference type="HOGENOM" id="CLU_018816_18_4_6"/>
<reference evidence="3 4" key="1">
    <citation type="submission" date="2006-02" db="EMBL/GenBank/DDBJ databases">
        <authorList>
            <person name="Pinhassi J."/>
            <person name="Pedros-Alio C."/>
            <person name="Ferriera S."/>
            <person name="Johnson J."/>
            <person name="Kravitz S."/>
            <person name="Halpern A."/>
            <person name="Remington K."/>
            <person name="Beeson K."/>
            <person name="Tran B."/>
            <person name="Rogers Y.-H."/>
            <person name="Friedman R."/>
            <person name="Venter J.C."/>
        </authorList>
    </citation>
    <scope>NUCLEOTIDE SEQUENCE [LARGE SCALE GENOMIC DNA]</scope>
    <source>
        <strain evidence="3 4">MED297</strain>
    </source>
</reference>
<gene>
    <name evidence="3" type="ORF">MED297_06873</name>
</gene>